<dbReference type="Proteomes" id="UP000737402">
    <property type="component" value="Unassembled WGS sequence"/>
</dbReference>
<keyword evidence="2 6" id="KW-1003">Cell membrane</keyword>
<protein>
    <recommendedName>
        <fullName evidence="6">TVP38/TMEM64 family membrane protein</fullName>
    </recommendedName>
</protein>
<evidence type="ECO:0000256" key="2">
    <source>
        <dbReference type="ARBA" id="ARBA00022475"/>
    </source>
</evidence>
<evidence type="ECO:0000256" key="4">
    <source>
        <dbReference type="ARBA" id="ARBA00022989"/>
    </source>
</evidence>
<feature type="transmembrane region" description="Helical" evidence="6">
    <location>
        <begin position="127"/>
        <end position="149"/>
    </location>
</feature>
<keyword evidence="9" id="KW-1185">Reference proteome</keyword>
<evidence type="ECO:0000256" key="5">
    <source>
        <dbReference type="ARBA" id="ARBA00023136"/>
    </source>
</evidence>
<dbReference type="PANTHER" id="PTHR12677">
    <property type="entry name" value="GOLGI APPARATUS MEMBRANE PROTEIN TVP38-RELATED"/>
    <property type="match status" value="1"/>
</dbReference>
<evidence type="ECO:0000259" key="7">
    <source>
        <dbReference type="Pfam" id="PF09335"/>
    </source>
</evidence>
<dbReference type="EMBL" id="JAFBED010000003">
    <property type="protein sequence ID" value="MBM7619700.1"/>
    <property type="molecule type" value="Genomic_DNA"/>
</dbReference>
<comment type="caution">
    <text evidence="8">The sequence shown here is derived from an EMBL/GenBank/DDBJ whole genome shotgun (WGS) entry which is preliminary data.</text>
</comment>
<keyword evidence="4 6" id="KW-1133">Transmembrane helix</keyword>
<keyword evidence="3 6" id="KW-0812">Transmembrane</keyword>
<evidence type="ECO:0000256" key="1">
    <source>
        <dbReference type="ARBA" id="ARBA00004651"/>
    </source>
</evidence>
<organism evidence="8 9">
    <name type="scientific">Sutcliffiella tianshenii</name>
    <dbReference type="NCBI Taxonomy" id="1463404"/>
    <lineage>
        <taxon>Bacteria</taxon>
        <taxon>Bacillati</taxon>
        <taxon>Bacillota</taxon>
        <taxon>Bacilli</taxon>
        <taxon>Bacillales</taxon>
        <taxon>Bacillaceae</taxon>
        <taxon>Sutcliffiella</taxon>
    </lineage>
</organism>
<gene>
    <name evidence="8" type="ORF">JOC95_001552</name>
</gene>
<dbReference type="Pfam" id="PF09335">
    <property type="entry name" value="VTT_dom"/>
    <property type="match status" value="1"/>
</dbReference>
<comment type="subcellular location">
    <subcellularLocation>
        <location evidence="1 6">Cell membrane</location>
        <topology evidence="1 6">Multi-pass membrane protein</topology>
    </subcellularLocation>
</comment>
<accession>A0ABS2NZU9</accession>
<feature type="transmembrane region" description="Helical" evidence="6">
    <location>
        <begin position="155"/>
        <end position="176"/>
    </location>
</feature>
<feature type="domain" description="VTT" evidence="7">
    <location>
        <begin position="61"/>
        <end position="178"/>
    </location>
</feature>
<keyword evidence="5 6" id="KW-0472">Membrane</keyword>
<name>A0ABS2NZU9_9BACI</name>
<evidence type="ECO:0000313" key="9">
    <source>
        <dbReference type="Proteomes" id="UP000737402"/>
    </source>
</evidence>
<reference evidence="8 9" key="1">
    <citation type="submission" date="2021-01" db="EMBL/GenBank/DDBJ databases">
        <title>Genomic Encyclopedia of Type Strains, Phase IV (KMG-IV): sequencing the most valuable type-strain genomes for metagenomic binning, comparative biology and taxonomic classification.</title>
        <authorList>
            <person name="Goeker M."/>
        </authorList>
    </citation>
    <scope>NUCLEOTIDE SEQUENCE [LARGE SCALE GENOMIC DNA]</scope>
    <source>
        <strain evidence="8 9">DSM 25879</strain>
    </source>
</reference>
<comment type="similarity">
    <text evidence="6">Belongs to the TVP38/TMEM64 family.</text>
</comment>
<feature type="transmembrane region" description="Helical" evidence="6">
    <location>
        <begin position="188"/>
        <end position="205"/>
    </location>
</feature>
<feature type="transmembrane region" description="Helical" evidence="6">
    <location>
        <begin position="34"/>
        <end position="55"/>
    </location>
</feature>
<feature type="transmembrane region" description="Helical" evidence="6">
    <location>
        <begin position="75"/>
        <end position="98"/>
    </location>
</feature>
<dbReference type="PANTHER" id="PTHR12677:SF59">
    <property type="entry name" value="GOLGI APPARATUS MEMBRANE PROTEIN TVP38-RELATED"/>
    <property type="match status" value="1"/>
</dbReference>
<dbReference type="InterPro" id="IPR015414">
    <property type="entry name" value="TMEM64"/>
</dbReference>
<sequence length="224" mass="24184">MSKKNVGKIIGIVIIIGVLLYINKEYLNLSPHDIREWILSYGVFAPILYIILYTFRPLILFPASVLSLTAGLAFGALWGTIYTIIGATAGAIVSFVVARKVGKGFVKGKTSGPRITKITDQLEKRGFLYVLLLRLIPLLNFDLISYAAGVSRVKFAPFVLGTLLGIIPGTFAYNFLGSSILGDNIGKVITAVLVFLLITIIPVISSPKLREKLGLTKAGGKTDA</sequence>
<evidence type="ECO:0000256" key="3">
    <source>
        <dbReference type="ARBA" id="ARBA00022692"/>
    </source>
</evidence>
<dbReference type="RefSeq" id="WP_204414893.1">
    <property type="nucleotide sequence ID" value="NZ_JAFBED010000003.1"/>
</dbReference>
<evidence type="ECO:0000313" key="8">
    <source>
        <dbReference type="EMBL" id="MBM7619700.1"/>
    </source>
</evidence>
<feature type="transmembrane region" description="Helical" evidence="6">
    <location>
        <begin position="6"/>
        <end position="22"/>
    </location>
</feature>
<dbReference type="InterPro" id="IPR032816">
    <property type="entry name" value="VTT_dom"/>
</dbReference>
<proteinExistence type="inferred from homology"/>
<evidence type="ECO:0000256" key="6">
    <source>
        <dbReference type="RuleBase" id="RU366058"/>
    </source>
</evidence>